<accession>A0A7K0CLN7</accession>
<dbReference type="InterPro" id="IPR017438">
    <property type="entry name" value="ATP-NAD_kinase_N"/>
</dbReference>
<proteinExistence type="predicted"/>
<evidence type="ECO:0008006" key="3">
    <source>
        <dbReference type="Google" id="ProtNLM"/>
    </source>
</evidence>
<keyword evidence="2" id="KW-1185">Reference proteome</keyword>
<reference evidence="1 2" key="1">
    <citation type="submission" date="2019-10" db="EMBL/GenBank/DDBJ databases">
        <title>Streptomyces smaragdinus sp. nov. and Streptomyces fabii sp. nov., isolated from the gut of fungus growing-termite Macrotermes natalensis.</title>
        <authorList>
            <person name="Schwitalla J."/>
            <person name="Benndorf R."/>
            <person name="Martin K."/>
            <person name="De Beer W."/>
            <person name="Kaster A.-K."/>
            <person name="Vollmers J."/>
            <person name="Poulsen M."/>
            <person name="Beemelmanns C."/>
        </authorList>
    </citation>
    <scope>NUCLEOTIDE SEQUENCE [LARGE SCALE GENOMIC DNA]</scope>
    <source>
        <strain evidence="1 2">RB5</strain>
    </source>
</reference>
<sequence>MSAVSLLVVVDPAARRTDAESVRIAKDVLSAGAATKICYPEDPSELERAFAHRGAKRPVLIGDDLALLRTVRLLHRERALGEAALSVVPVGAAANLTLTRRLGVPQDTVAAARAALDGVEKSQGLLTDDSGGVVLGGLRIPAFAPEPGRPAHPVPARRWPRLRERARLRRGDGGCEADGAAPTARLRVEADGVVLADLDSPVSQVRVSPGEADGLAEVLVAGGGEPVRATARSVRVSGADFRYRADAVVGGPVRTRTWTAHPGAWRLTLPR</sequence>
<dbReference type="InterPro" id="IPR016064">
    <property type="entry name" value="NAD/diacylglycerol_kinase_sf"/>
</dbReference>
<organism evidence="1 2">
    <name type="scientific">Streptomyces smaragdinus</name>
    <dbReference type="NCBI Taxonomy" id="2585196"/>
    <lineage>
        <taxon>Bacteria</taxon>
        <taxon>Bacillati</taxon>
        <taxon>Actinomycetota</taxon>
        <taxon>Actinomycetes</taxon>
        <taxon>Kitasatosporales</taxon>
        <taxon>Streptomycetaceae</taxon>
        <taxon>Streptomyces</taxon>
    </lineage>
</organism>
<dbReference type="Gene3D" id="3.40.50.10330">
    <property type="entry name" value="Probable inorganic polyphosphate/atp-NAD kinase, domain 1"/>
    <property type="match status" value="1"/>
</dbReference>
<comment type="caution">
    <text evidence="1">The sequence shown here is derived from an EMBL/GenBank/DDBJ whole genome shotgun (WGS) entry which is preliminary data.</text>
</comment>
<name>A0A7K0CLN7_9ACTN</name>
<evidence type="ECO:0000313" key="2">
    <source>
        <dbReference type="Proteomes" id="UP000466345"/>
    </source>
</evidence>
<gene>
    <name evidence="1" type="ORF">SRB5_43350</name>
</gene>
<dbReference type="Proteomes" id="UP000466345">
    <property type="component" value="Unassembled WGS sequence"/>
</dbReference>
<dbReference type="AlphaFoldDB" id="A0A7K0CLN7"/>
<dbReference type="SUPFAM" id="SSF111331">
    <property type="entry name" value="NAD kinase/diacylglycerol kinase-like"/>
    <property type="match status" value="1"/>
</dbReference>
<dbReference type="EMBL" id="WEGJ01000019">
    <property type="protein sequence ID" value="MQY14173.1"/>
    <property type="molecule type" value="Genomic_DNA"/>
</dbReference>
<evidence type="ECO:0000313" key="1">
    <source>
        <dbReference type="EMBL" id="MQY14173.1"/>
    </source>
</evidence>
<protein>
    <recommendedName>
        <fullName evidence="3">Diacylglycerol kinase</fullName>
    </recommendedName>
</protein>